<feature type="compositionally biased region" description="Basic and acidic residues" evidence="1">
    <location>
        <begin position="206"/>
        <end position="215"/>
    </location>
</feature>
<accession>A0ABW6XG83</accession>
<gene>
    <name evidence="3" type="ORF">ACFY8O_33075</name>
</gene>
<dbReference type="Gene3D" id="2.40.380.10">
    <property type="entry name" value="FomD-like"/>
    <property type="match status" value="1"/>
</dbReference>
<keyword evidence="4" id="KW-1185">Reference proteome</keyword>
<dbReference type="EMBL" id="JBIBEG010000015">
    <property type="protein sequence ID" value="MFF5900731.1"/>
    <property type="molecule type" value="Genomic_DNA"/>
</dbReference>
<comment type="caution">
    <text evidence="3">The sequence shown here is derived from an EMBL/GenBank/DDBJ whole genome shotgun (WGS) entry which is preliminary data.</text>
</comment>
<protein>
    <submittedName>
        <fullName evidence="3">DUF402 domain-containing protein</fullName>
    </submittedName>
</protein>
<sequence length="245" mass="27699">MTGSGGQILRWNLFIGGHLSSCVPVRLVERTAAGQLVWLETGTPMWRTELPRGAHLRDIEPEDRPAQGYPAVADRWPMGSALIHQPAGAGHAVFWFFGRNQKFRGWYVNLEHRSHHGEDIDVTDHELDITVAPDRSWRWKDERSFAEKTGHPAYWSAREAAAIRAEGERVVRLAESKAFPFDGSWRASSHPPTGRPPHARPPPHGRCCEPRRDEPFPVRHLMTRRAEATGALTALEQRVCMPHLP</sequence>
<proteinExistence type="predicted"/>
<feature type="domain" description="DUF402" evidence="2">
    <location>
        <begin position="72"/>
        <end position="177"/>
    </location>
</feature>
<evidence type="ECO:0000259" key="2">
    <source>
        <dbReference type="Pfam" id="PF04167"/>
    </source>
</evidence>
<reference evidence="3 4" key="1">
    <citation type="submission" date="2024-10" db="EMBL/GenBank/DDBJ databases">
        <title>The Natural Products Discovery Center: Release of the First 8490 Sequenced Strains for Exploring Actinobacteria Biosynthetic Diversity.</title>
        <authorList>
            <person name="Kalkreuter E."/>
            <person name="Kautsar S.A."/>
            <person name="Yang D."/>
            <person name="Bader C.D."/>
            <person name="Teijaro C.N."/>
            <person name="Fluegel L."/>
            <person name="Davis C.M."/>
            <person name="Simpson J.R."/>
            <person name="Lauterbach L."/>
            <person name="Steele A.D."/>
            <person name="Gui C."/>
            <person name="Meng S."/>
            <person name="Li G."/>
            <person name="Viehrig K."/>
            <person name="Ye F."/>
            <person name="Su P."/>
            <person name="Kiefer A.F."/>
            <person name="Nichols A."/>
            <person name="Cepeda A.J."/>
            <person name="Yan W."/>
            <person name="Fan B."/>
            <person name="Jiang Y."/>
            <person name="Adhikari A."/>
            <person name="Zheng C.-J."/>
            <person name="Schuster L."/>
            <person name="Cowan T.M."/>
            <person name="Smanski M.J."/>
            <person name="Chevrette M.G."/>
            <person name="De Carvalho L.P.S."/>
            <person name="Shen B."/>
        </authorList>
    </citation>
    <scope>NUCLEOTIDE SEQUENCE [LARGE SCALE GENOMIC DNA]</scope>
    <source>
        <strain evidence="3 4">NPDC012540</strain>
    </source>
</reference>
<dbReference type="InterPro" id="IPR007295">
    <property type="entry name" value="DUF402"/>
</dbReference>
<dbReference type="Proteomes" id="UP001602322">
    <property type="component" value="Unassembled WGS sequence"/>
</dbReference>
<dbReference type="SUPFAM" id="SSF159234">
    <property type="entry name" value="FomD-like"/>
    <property type="match status" value="1"/>
</dbReference>
<dbReference type="RefSeq" id="WP_387908929.1">
    <property type="nucleotide sequence ID" value="NZ_JBIBEG010000015.1"/>
</dbReference>
<name>A0ABW6XG83_9ACTN</name>
<evidence type="ECO:0000313" key="4">
    <source>
        <dbReference type="Proteomes" id="UP001602322"/>
    </source>
</evidence>
<evidence type="ECO:0000313" key="3">
    <source>
        <dbReference type="EMBL" id="MFF5900731.1"/>
    </source>
</evidence>
<dbReference type="Pfam" id="PF04167">
    <property type="entry name" value="DUF402"/>
    <property type="match status" value="1"/>
</dbReference>
<feature type="region of interest" description="Disordered" evidence="1">
    <location>
        <begin position="183"/>
        <end position="215"/>
    </location>
</feature>
<organism evidence="3 4">
    <name type="scientific">Streptomyces argenteolus</name>
    <dbReference type="NCBI Taxonomy" id="67274"/>
    <lineage>
        <taxon>Bacteria</taxon>
        <taxon>Bacillati</taxon>
        <taxon>Actinomycetota</taxon>
        <taxon>Actinomycetes</taxon>
        <taxon>Kitasatosporales</taxon>
        <taxon>Streptomycetaceae</taxon>
        <taxon>Streptomyces</taxon>
    </lineage>
</organism>
<evidence type="ECO:0000256" key="1">
    <source>
        <dbReference type="SAM" id="MobiDB-lite"/>
    </source>
</evidence>
<dbReference type="InterPro" id="IPR035930">
    <property type="entry name" value="FomD-like_sf"/>
</dbReference>